<evidence type="ECO:0000313" key="2">
    <source>
        <dbReference type="Proteomes" id="UP001198983"/>
    </source>
</evidence>
<dbReference type="KEGG" id="tem:JW646_01855"/>
<dbReference type="Proteomes" id="UP001198983">
    <property type="component" value="Chromosome"/>
</dbReference>
<organism evidence="1 2">
    <name type="scientific">Terrisporobacter hibernicus</name>
    <dbReference type="NCBI Taxonomy" id="2813371"/>
    <lineage>
        <taxon>Bacteria</taxon>
        <taxon>Bacillati</taxon>
        <taxon>Bacillota</taxon>
        <taxon>Clostridia</taxon>
        <taxon>Peptostreptococcales</taxon>
        <taxon>Peptostreptococcaceae</taxon>
        <taxon>Terrisporobacter</taxon>
    </lineage>
</organism>
<reference evidence="1 2" key="1">
    <citation type="journal article" date="2023" name="Int. J. Syst. Evol. Microbiol.">
        <title>Terrisporobacter hibernicus sp. nov., isolated from bovine faeces in Northern Ireland.</title>
        <authorList>
            <person name="Mitchell M."/>
            <person name="Nguyen S.V."/>
            <person name="Connor M."/>
            <person name="Fairley D.J."/>
            <person name="Donoghue O."/>
            <person name="Marshall H."/>
            <person name="Koolman L."/>
            <person name="McMullan G."/>
            <person name="Schaffer K.E."/>
            <person name="McGrath J.W."/>
            <person name="Fanning S."/>
        </authorList>
    </citation>
    <scope>NUCLEOTIDE SEQUENCE [LARGE SCALE GENOMIC DNA]</scope>
    <source>
        <strain evidence="1 2">MCA3</strain>
    </source>
</reference>
<evidence type="ECO:0000313" key="1">
    <source>
        <dbReference type="EMBL" id="UEL48220.1"/>
    </source>
</evidence>
<name>A0AAX2ZHE5_9FIRM</name>
<accession>A0AAX2ZHE5</accession>
<dbReference type="EMBL" id="CP081135">
    <property type="protein sequence ID" value="UEL48220.1"/>
    <property type="molecule type" value="Genomic_DNA"/>
</dbReference>
<sequence>MMKATKEHSVLPNLLNRQFKEEIPKKVLLTDITCSNGRRAYLLTIKDLLINDKLPYKASFSLKIVIVLDTNDNLVENIGDRRYKSKVSKKS</sequence>
<protein>
    <submittedName>
        <fullName evidence="1">Uncharacterized protein</fullName>
    </submittedName>
</protein>
<dbReference type="AlphaFoldDB" id="A0AAX2ZHE5"/>
<keyword evidence="2" id="KW-1185">Reference proteome</keyword>
<dbReference type="RefSeq" id="WP_228416368.1">
    <property type="nucleotide sequence ID" value="NZ_CP081135.1"/>
</dbReference>
<proteinExistence type="predicted"/>
<gene>
    <name evidence="1" type="ORF">JW646_01855</name>
</gene>